<reference evidence="2" key="1">
    <citation type="journal article" date="2024" name="Front. Bioeng. Biotechnol.">
        <title>Genome-scale model development and genomic sequencing of the oleaginous clade Lipomyces.</title>
        <authorList>
            <person name="Czajka J.J."/>
            <person name="Han Y."/>
            <person name="Kim J."/>
            <person name="Mondo S.J."/>
            <person name="Hofstad B.A."/>
            <person name="Robles A."/>
            <person name="Haridas S."/>
            <person name="Riley R."/>
            <person name="LaButti K."/>
            <person name="Pangilinan J."/>
            <person name="Andreopoulos W."/>
            <person name="Lipzen A."/>
            <person name="Yan J."/>
            <person name="Wang M."/>
            <person name="Ng V."/>
            <person name="Grigoriev I.V."/>
            <person name="Spatafora J.W."/>
            <person name="Magnuson J.K."/>
            <person name="Baker S.E."/>
            <person name="Pomraning K.R."/>
        </authorList>
    </citation>
    <scope>NUCLEOTIDE SEQUENCE [LARGE SCALE GENOMIC DNA]</scope>
    <source>
        <strain evidence="2">CBS 7786</strain>
    </source>
</reference>
<accession>A0ACC3T5T4</accession>
<sequence>MDNYVFLCQPKANPNSIVSGPKYRFTIITDRLIRYEWAEDGQFEDRASTFAINRSLPSPEFRVADKKCLEITTEYFQLCYDKEKFSPNGLVVNFNFKTTEWGAPWRFGIQLALNLGGTTRTLDLCDGRCDMGQGILSKEGYSAIDDSTSMLFDDQGFVATRPAGDRIDGYLFCYGHDYKAAMKAFYAVSGKQPILPRYALGNWWSRYYAYRQDEYIQLMDEFHMRDIPMAVAVVDMDWHLVSDKRVPHSGWTGYTWDPKLFSDPEMFARELHSRNLKITLNDHPHNGIHHHEDAYEEMANFLGHDTRDHDPILFDPTDPKFMEAYLRILHRNIEKVACDFWWIDWQQGPYSKIPGIDPLWLLNHFHYLDNARDGNAPLIFSRYAGPGSHRYPVGFSGDTIVSWASLEFQPEFTATASNIGYGWWSHDIGGHMYGGRDDELVTRWVQLGVFSPIMRLHSSNSRWMSKQPWLYSREYGSIMSEFLRFRHRLVPFLYTRNVICSRENETLVQPLYWLYPDCEEAYSFPNQYFFGIELMVAPIVQPRDKRTQLASVKVWLPAHYRYVDIFTATVYDGDREITLYRRLEEYPVLAHEGSIIPLDGDTAPRNGCSNPKTFEVLVVIGRDTQASILENPTNDISQDGREFAGTDEQRATIQYIQVEGKLTANVAGRTWTFRFLGMTFIPPDFKVFINGSDRTKDAATIVERWPQRPSLVVKCPSAREGVHHIAIELGPDPQLSVIDHMPRLEHLIMGYQTEFKLKDRLWNVIEDLKNRPMNAVVGRLMAMGYDDAIVGPIIELLLADRRAIQL</sequence>
<keyword evidence="2" id="KW-1185">Reference proteome</keyword>
<protein>
    <submittedName>
        <fullName evidence="1">Glycoside hydrolase</fullName>
    </submittedName>
</protein>
<proteinExistence type="predicted"/>
<evidence type="ECO:0000313" key="2">
    <source>
        <dbReference type="Proteomes" id="UP001433508"/>
    </source>
</evidence>
<dbReference type="Proteomes" id="UP001433508">
    <property type="component" value="Unassembled WGS sequence"/>
</dbReference>
<keyword evidence="1" id="KW-0378">Hydrolase</keyword>
<comment type="caution">
    <text evidence="1">The sequence shown here is derived from an EMBL/GenBank/DDBJ whole genome shotgun (WGS) entry which is preliminary data.</text>
</comment>
<evidence type="ECO:0000313" key="1">
    <source>
        <dbReference type="EMBL" id="KAK9238971.1"/>
    </source>
</evidence>
<name>A0ACC3T5T4_LIPKO</name>
<organism evidence="1 2">
    <name type="scientific">Lipomyces kononenkoae</name>
    <name type="common">Yeast</name>
    <dbReference type="NCBI Taxonomy" id="34357"/>
    <lineage>
        <taxon>Eukaryota</taxon>
        <taxon>Fungi</taxon>
        <taxon>Dikarya</taxon>
        <taxon>Ascomycota</taxon>
        <taxon>Saccharomycotina</taxon>
        <taxon>Lipomycetes</taxon>
        <taxon>Lipomycetales</taxon>
        <taxon>Lipomycetaceae</taxon>
        <taxon>Lipomyces</taxon>
    </lineage>
</organism>
<dbReference type="EMBL" id="MU971350">
    <property type="protein sequence ID" value="KAK9238971.1"/>
    <property type="molecule type" value="Genomic_DNA"/>
</dbReference>
<gene>
    <name evidence="1" type="ORF">V1525DRAFT_68917</name>
</gene>